<evidence type="ECO:0000256" key="2">
    <source>
        <dbReference type="ARBA" id="ARBA00022692"/>
    </source>
</evidence>
<feature type="transmembrane region" description="Helical" evidence="6">
    <location>
        <begin position="147"/>
        <end position="171"/>
    </location>
</feature>
<keyword evidence="3 6" id="KW-1133">Transmembrane helix</keyword>
<dbReference type="PANTHER" id="PTHR23507:SF1">
    <property type="entry name" value="FI18259P1-RELATED"/>
    <property type="match status" value="1"/>
</dbReference>
<evidence type="ECO:0000256" key="6">
    <source>
        <dbReference type="SAM" id="Phobius"/>
    </source>
</evidence>
<gene>
    <name evidence="7" type="ORF">A0H81_07431</name>
</gene>
<feature type="transmembrane region" description="Helical" evidence="6">
    <location>
        <begin position="237"/>
        <end position="260"/>
    </location>
</feature>
<dbReference type="Proteomes" id="UP000092993">
    <property type="component" value="Unassembled WGS sequence"/>
</dbReference>
<comment type="subcellular location">
    <subcellularLocation>
        <location evidence="1">Membrane</location>
        <topology evidence="1">Multi-pass membrane protein</topology>
    </subcellularLocation>
</comment>
<dbReference type="AlphaFoldDB" id="A0A1C7M6R8"/>
<feature type="transmembrane region" description="Helical" evidence="6">
    <location>
        <begin position="320"/>
        <end position="339"/>
    </location>
</feature>
<dbReference type="PANTHER" id="PTHR23507">
    <property type="entry name" value="ZGC:174356"/>
    <property type="match status" value="1"/>
</dbReference>
<dbReference type="EMBL" id="LUGG01000009">
    <property type="protein sequence ID" value="OBZ72590.1"/>
    <property type="molecule type" value="Genomic_DNA"/>
</dbReference>
<dbReference type="OrthoDB" id="3026777at2759"/>
<dbReference type="GO" id="GO:0016020">
    <property type="term" value="C:membrane"/>
    <property type="evidence" value="ECO:0007669"/>
    <property type="project" value="UniProtKB-SubCell"/>
</dbReference>
<feature type="transmembrane region" description="Helical" evidence="6">
    <location>
        <begin position="469"/>
        <end position="493"/>
    </location>
</feature>
<feature type="transmembrane region" description="Helical" evidence="6">
    <location>
        <begin position="191"/>
        <end position="216"/>
    </location>
</feature>
<name>A0A1C7M6R8_GRIFR</name>
<feature type="region of interest" description="Disordered" evidence="5">
    <location>
        <begin position="81"/>
        <end position="102"/>
    </location>
</feature>
<evidence type="ECO:0000313" key="7">
    <source>
        <dbReference type="EMBL" id="OBZ72590.1"/>
    </source>
</evidence>
<feature type="transmembrane region" description="Helical" evidence="6">
    <location>
        <begin position="432"/>
        <end position="457"/>
    </location>
</feature>
<dbReference type="Pfam" id="PF07690">
    <property type="entry name" value="MFS_1"/>
    <property type="match status" value="1"/>
</dbReference>
<feature type="compositionally biased region" description="Acidic residues" evidence="5">
    <location>
        <begin position="82"/>
        <end position="94"/>
    </location>
</feature>
<keyword evidence="8" id="KW-1185">Reference proteome</keyword>
<sequence>MTLAPRVQVFTQLSCNAIYGHDIYDHTGSNTTLTPDYPHFPFHVGLVGRQLEILDLDLPASGEGSVYVATQSRHLNINHIDEEGDDDDDDDDDDPRLPPSKRCLQDSAVQAGAARIQTIMTVTMGTLSALTTGWWGHFGERHGRTRVLAAATFGLFLTDLTFILVLTGWLVDSTRSTSAYVSDCTSDGSRAHIFSRFTGVFYFGFAIGPTIGAFLIRHPFLPIFSSSSGSLHNGAPTVTSVFYIAAMASFVNMLLVLFLFPESLEKKKAKVSQQLQLAVSEESSPSSADRHSFLTDFLSPLALFLPRKIEVPGGTSRKDWSLTILAIALFGYLLSTGIFQIKYLYAQHVYGWGAEQLLHFIYGSRQGPPSVTDSSFVNTTRAVQPIKKGKRSPTVLAKEMRYDLLLIRASFIVDLLSHTLVSLSPADASQTLFVGFTVLSSFGAGIVPAANSLALCVMQSHGDGGIGKLFGAFAVLQAVGQMILGPMLFGLIFSETVAKFPRPSS</sequence>
<dbReference type="InterPro" id="IPR011701">
    <property type="entry name" value="MFS"/>
</dbReference>
<dbReference type="GO" id="GO:0022857">
    <property type="term" value="F:transmembrane transporter activity"/>
    <property type="evidence" value="ECO:0007669"/>
    <property type="project" value="InterPro"/>
</dbReference>
<protein>
    <submittedName>
        <fullName evidence="7">Putative membrane protein C14C4.07</fullName>
    </submittedName>
</protein>
<evidence type="ECO:0000256" key="5">
    <source>
        <dbReference type="SAM" id="MobiDB-lite"/>
    </source>
</evidence>
<keyword evidence="2 6" id="KW-0812">Transmembrane</keyword>
<proteinExistence type="predicted"/>
<accession>A0A1C7M6R8</accession>
<dbReference type="OMA" id="ALCIMQS"/>
<reference evidence="7 8" key="1">
    <citation type="submission" date="2016-03" db="EMBL/GenBank/DDBJ databases">
        <title>Whole genome sequencing of Grifola frondosa 9006-11.</title>
        <authorList>
            <person name="Min B."/>
            <person name="Park H."/>
            <person name="Kim J.-G."/>
            <person name="Cho H."/>
            <person name="Oh Y.-L."/>
            <person name="Kong W.-S."/>
            <person name="Choi I.-G."/>
        </authorList>
    </citation>
    <scope>NUCLEOTIDE SEQUENCE [LARGE SCALE GENOMIC DNA]</scope>
    <source>
        <strain evidence="7 8">9006-11</strain>
    </source>
</reference>
<feature type="transmembrane region" description="Helical" evidence="6">
    <location>
        <begin position="405"/>
        <end position="426"/>
    </location>
</feature>
<evidence type="ECO:0000256" key="3">
    <source>
        <dbReference type="ARBA" id="ARBA00022989"/>
    </source>
</evidence>
<comment type="caution">
    <text evidence="7">The sequence shown here is derived from an EMBL/GenBank/DDBJ whole genome shotgun (WGS) entry which is preliminary data.</text>
</comment>
<evidence type="ECO:0000313" key="8">
    <source>
        <dbReference type="Proteomes" id="UP000092993"/>
    </source>
</evidence>
<evidence type="ECO:0000256" key="1">
    <source>
        <dbReference type="ARBA" id="ARBA00004141"/>
    </source>
</evidence>
<dbReference type="InterPro" id="IPR036259">
    <property type="entry name" value="MFS_trans_sf"/>
</dbReference>
<organism evidence="7 8">
    <name type="scientific">Grifola frondosa</name>
    <name type="common">Maitake</name>
    <name type="synonym">Polyporus frondosus</name>
    <dbReference type="NCBI Taxonomy" id="5627"/>
    <lineage>
        <taxon>Eukaryota</taxon>
        <taxon>Fungi</taxon>
        <taxon>Dikarya</taxon>
        <taxon>Basidiomycota</taxon>
        <taxon>Agaricomycotina</taxon>
        <taxon>Agaricomycetes</taxon>
        <taxon>Polyporales</taxon>
        <taxon>Grifolaceae</taxon>
        <taxon>Grifola</taxon>
    </lineage>
</organism>
<keyword evidence="4 6" id="KW-0472">Membrane</keyword>
<dbReference type="Gene3D" id="1.20.1250.20">
    <property type="entry name" value="MFS general substrate transporter like domains"/>
    <property type="match status" value="1"/>
</dbReference>
<evidence type="ECO:0000256" key="4">
    <source>
        <dbReference type="ARBA" id="ARBA00023136"/>
    </source>
</evidence>
<dbReference type="SUPFAM" id="SSF103473">
    <property type="entry name" value="MFS general substrate transporter"/>
    <property type="match status" value="1"/>
</dbReference>